<feature type="region of interest" description="Disordered" evidence="12">
    <location>
        <begin position="272"/>
        <end position="294"/>
    </location>
</feature>
<keyword evidence="5" id="KW-0677">Repeat</keyword>
<dbReference type="InterPro" id="IPR036179">
    <property type="entry name" value="Ig-like_dom_sf"/>
</dbReference>
<dbReference type="GeneID" id="103678730"/>
<evidence type="ECO:0000256" key="5">
    <source>
        <dbReference type="ARBA" id="ARBA00022737"/>
    </source>
</evidence>
<feature type="domain" description="Intercellular adhesion molecule N-terminal" evidence="15">
    <location>
        <begin position="47"/>
        <end position="135"/>
    </location>
</feature>
<feature type="region of interest" description="Disordered" evidence="12">
    <location>
        <begin position="24"/>
        <end position="44"/>
    </location>
</feature>
<dbReference type="OrthoDB" id="10012075at2759"/>
<dbReference type="SUPFAM" id="SSF48726">
    <property type="entry name" value="Immunoglobulin"/>
    <property type="match status" value="2"/>
</dbReference>
<keyword evidence="3 13" id="KW-0812">Transmembrane</keyword>
<dbReference type="GO" id="GO:0005886">
    <property type="term" value="C:plasma membrane"/>
    <property type="evidence" value="ECO:0007669"/>
    <property type="project" value="TreeGrafter"/>
</dbReference>
<evidence type="ECO:0000259" key="15">
    <source>
        <dbReference type="Pfam" id="PF03921"/>
    </source>
</evidence>
<evidence type="ECO:0000256" key="8">
    <source>
        <dbReference type="ARBA" id="ARBA00023136"/>
    </source>
</evidence>
<dbReference type="CTD" id="3386"/>
<keyword evidence="11" id="KW-0393">Immunoglobulin domain</keyword>
<keyword evidence="6" id="KW-0130">Cell adhesion</keyword>
<comment type="subcellular location">
    <subcellularLocation>
        <location evidence="1">Membrane</location>
        <topology evidence="1">Single-pass type I membrane protein</topology>
    </subcellularLocation>
</comment>
<dbReference type="PANTHER" id="PTHR13771:SF8">
    <property type="entry name" value="INTERCELLULAR ADHESION MOLECULE 4"/>
    <property type="match status" value="1"/>
</dbReference>
<comment type="similarity">
    <text evidence="2">Belongs to the immunoglobulin superfamily. ICAM family.</text>
</comment>
<feature type="transmembrane region" description="Helical" evidence="13">
    <location>
        <begin position="241"/>
        <end position="262"/>
    </location>
</feature>
<feature type="signal peptide" evidence="14">
    <location>
        <begin position="1"/>
        <end position="23"/>
    </location>
</feature>
<feature type="chain" id="PRO_5035449203" evidence="14">
    <location>
        <begin position="24"/>
        <end position="294"/>
    </location>
</feature>
<evidence type="ECO:0000256" key="9">
    <source>
        <dbReference type="ARBA" id="ARBA00023157"/>
    </source>
</evidence>
<dbReference type="PANTHER" id="PTHR13771">
    <property type="entry name" value="INTERCELLULAR ADHESION MOLECULE"/>
    <property type="match status" value="1"/>
</dbReference>
<proteinExistence type="inferred from homology"/>
<evidence type="ECO:0000256" key="3">
    <source>
        <dbReference type="ARBA" id="ARBA00022692"/>
    </source>
</evidence>
<dbReference type="GO" id="GO:0098609">
    <property type="term" value="P:cell-cell adhesion"/>
    <property type="evidence" value="ECO:0007669"/>
    <property type="project" value="InterPro"/>
</dbReference>
<reference evidence="17" key="1">
    <citation type="submission" date="2025-08" db="UniProtKB">
        <authorList>
            <consortium name="RefSeq"/>
        </authorList>
    </citation>
    <scope>IDENTIFICATION</scope>
    <source>
        <tissue evidence="17">Whole blood</tissue>
    </source>
</reference>
<evidence type="ECO:0000256" key="1">
    <source>
        <dbReference type="ARBA" id="ARBA00004479"/>
    </source>
</evidence>
<evidence type="ECO:0000313" key="16">
    <source>
        <dbReference type="Proteomes" id="UP000261680"/>
    </source>
</evidence>
<dbReference type="InterPro" id="IPR013783">
    <property type="entry name" value="Ig-like_fold"/>
</dbReference>
<sequence length="294" mass="31647">MGSLLPLSLLLLLAAAYPGGGRARRRRGARAQGPGGSSPAPSETSEPFWVHISPQFKAVQPGGSVWLNCSTSCPLPENSSLSTPLQRGQTLSGPGWVSYQLLDVRAWSSEVRCFVTCAGETRGAKAKITAYKRPQSVILEPPLVVGNEYTLRCHVTHVFPVGFLVVTLRRGGRVIYSENLKRYTGSDLANVTLTYTLPARPRDLWKPVTCHARLSLDGLVVRSSSAPITPTVLAWRPAPKALASTSIAAFVAILLVVGAAYLRNRPLVQNQSKERRVSAGRAGGRRNVGQFGEP</sequence>
<evidence type="ECO:0000256" key="6">
    <source>
        <dbReference type="ARBA" id="ARBA00022889"/>
    </source>
</evidence>
<organism evidence="16 17">
    <name type="scientific">Ursus maritimus</name>
    <name type="common">Polar bear</name>
    <name type="synonym">Thalarctos maritimus</name>
    <dbReference type="NCBI Taxonomy" id="29073"/>
    <lineage>
        <taxon>Eukaryota</taxon>
        <taxon>Metazoa</taxon>
        <taxon>Chordata</taxon>
        <taxon>Craniata</taxon>
        <taxon>Vertebrata</taxon>
        <taxon>Euteleostomi</taxon>
        <taxon>Mammalia</taxon>
        <taxon>Eutheria</taxon>
        <taxon>Laurasiatheria</taxon>
        <taxon>Carnivora</taxon>
        <taxon>Caniformia</taxon>
        <taxon>Ursidae</taxon>
        <taxon>Ursus</taxon>
    </lineage>
</organism>
<evidence type="ECO:0000256" key="12">
    <source>
        <dbReference type="SAM" id="MobiDB-lite"/>
    </source>
</evidence>
<keyword evidence="7 13" id="KW-1133">Transmembrane helix</keyword>
<dbReference type="RefSeq" id="XP_008706350.2">
    <property type="nucleotide sequence ID" value="XM_008708128.2"/>
</dbReference>
<keyword evidence="16" id="KW-1185">Reference proteome</keyword>
<dbReference type="InterPro" id="IPR047012">
    <property type="entry name" value="ICAM_VCAM"/>
</dbReference>
<keyword evidence="4 14" id="KW-0732">Signal</keyword>
<accession>A0A384DHU0</accession>
<protein>
    <submittedName>
        <fullName evidence="17">Intercellular adhesion molecule 4</fullName>
    </submittedName>
</protein>
<evidence type="ECO:0000256" key="7">
    <source>
        <dbReference type="ARBA" id="ARBA00022989"/>
    </source>
</evidence>
<dbReference type="InterPro" id="IPR003987">
    <property type="entry name" value="ICAM_VCAM_N"/>
</dbReference>
<evidence type="ECO:0000256" key="11">
    <source>
        <dbReference type="ARBA" id="ARBA00023319"/>
    </source>
</evidence>
<name>A0A384DHU0_URSMA</name>
<dbReference type="GO" id="GO:0005178">
    <property type="term" value="F:integrin binding"/>
    <property type="evidence" value="ECO:0007669"/>
    <property type="project" value="InterPro"/>
</dbReference>
<dbReference type="KEGG" id="umr:103678730"/>
<dbReference type="Proteomes" id="UP000261680">
    <property type="component" value="Unplaced"/>
</dbReference>
<keyword evidence="10" id="KW-0325">Glycoprotein</keyword>
<evidence type="ECO:0000256" key="14">
    <source>
        <dbReference type="SAM" id="SignalP"/>
    </source>
</evidence>
<evidence type="ECO:0000313" key="17">
    <source>
        <dbReference type="RefSeq" id="XP_008706350.2"/>
    </source>
</evidence>
<evidence type="ECO:0000256" key="2">
    <source>
        <dbReference type="ARBA" id="ARBA00005925"/>
    </source>
</evidence>
<dbReference type="PRINTS" id="PR01472">
    <property type="entry name" value="ICAMVCAM1"/>
</dbReference>
<dbReference type="InterPro" id="IPR013768">
    <property type="entry name" value="ICAM_N"/>
</dbReference>
<feature type="compositionally biased region" description="Low complexity" evidence="12">
    <location>
        <begin position="285"/>
        <end position="294"/>
    </location>
</feature>
<dbReference type="Pfam" id="PF03921">
    <property type="entry name" value="ICAM_N"/>
    <property type="match status" value="1"/>
</dbReference>
<dbReference type="FunFam" id="2.60.40.10:FF:000194">
    <property type="entry name" value="Intercellular adhesion molecule 1"/>
    <property type="match status" value="1"/>
</dbReference>
<dbReference type="Gene3D" id="2.60.40.10">
    <property type="entry name" value="Immunoglobulins"/>
    <property type="match status" value="2"/>
</dbReference>
<keyword evidence="8 13" id="KW-0472">Membrane</keyword>
<dbReference type="AlphaFoldDB" id="A0A384DHU0"/>
<keyword evidence="9" id="KW-1015">Disulfide bond</keyword>
<evidence type="ECO:0000256" key="4">
    <source>
        <dbReference type="ARBA" id="ARBA00022729"/>
    </source>
</evidence>
<gene>
    <name evidence="17" type="primary">ICAM4</name>
</gene>
<evidence type="ECO:0000256" key="10">
    <source>
        <dbReference type="ARBA" id="ARBA00023180"/>
    </source>
</evidence>
<evidence type="ECO:0000256" key="13">
    <source>
        <dbReference type="SAM" id="Phobius"/>
    </source>
</evidence>